<gene>
    <name evidence="1" type="ORF">FEQUK3_LOCUS4082</name>
</gene>
<dbReference type="Proteomes" id="UP000693738">
    <property type="component" value="Unassembled WGS sequence"/>
</dbReference>
<comment type="caution">
    <text evidence="1">The sequence shown here is derived from an EMBL/GenBank/DDBJ whole genome shotgun (WGS) entry which is preliminary data.</text>
</comment>
<dbReference type="EMBL" id="CAJSTJ010000123">
    <property type="protein sequence ID" value="CAG7558374.1"/>
    <property type="molecule type" value="Genomic_DNA"/>
</dbReference>
<dbReference type="AlphaFoldDB" id="A0A8J2J143"/>
<sequence length="292" mass="33238">MDNETPTATSLFHLPFEMRHAVWEAIAPSDHDAIIDCGLSPHYDCHCKLLTSLHHPDVSAARQTCHEAYTAWTQATIGNLLMPLRYWCLKSLPMLGFGVDSIATLWPNPSALEDLYEVLLRRYQLGRKPVKTLYIGISTVVCNPKVSPIANGQLGECRYRLFDLKDAFLPSFLENCHTPQKKYHSDACYIASLQEYWDNHERPEELKKAWARLTTSHDGKVNPELKPVVIGIESANLIRRQAPADFSFHVKEAKLAYSSESTGPPLRHFPCPPLYVRAQALRQWQCEKCRPQ</sequence>
<reference evidence="1" key="1">
    <citation type="submission" date="2021-05" db="EMBL/GenBank/DDBJ databases">
        <authorList>
            <person name="Khan N."/>
        </authorList>
    </citation>
    <scope>NUCLEOTIDE SEQUENCE</scope>
</reference>
<accession>A0A8J2J143</accession>
<organism evidence="1 2">
    <name type="scientific">Fusarium equiseti</name>
    <name type="common">Fusarium scirpi</name>
    <dbReference type="NCBI Taxonomy" id="61235"/>
    <lineage>
        <taxon>Eukaryota</taxon>
        <taxon>Fungi</taxon>
        <taxon>Dikarya</taxon>
        <taxon>Ascomycota</taxon>
        <taxon>Pezizomycotina</taxon>
        <taxon>Sordariomycetes</taxon>
        <taxon>Hypocreomycetidae</taxon>
        <taxon>Hypocreales</taxon>
        <taxon>Nectriaceae</taxon>
        <taxon>Fusarium</taxon>
        <taxon>Fusarium incarnatum-equiseti species complex</taxon>
    </lineage>
</organism>
<evidence type="ECO:0000313" key="1">
    <source>
        <dbReference type="EMBL" id="CAG7558374.1"/>
    </source>
</evidence>
<name>A0A8J2J143_FUSEQ</name>
<protein>
    <submittedName>
        <fullName evidence="1">Uncharacterized protein</fullName>
    </submittedName>
</protein>
<proteinExistence type="predicted"/>
<evidence type="ECO:0000313" key="2">
    <source>
        <dbReference type="Proteomes" id="UP000693738"/>
    </source>
</evidence>